<dbReference type="InterPro" id="IPR001005">
    <property type="entry name" value="SANT/Myb"/>
</dbReference>
<evidence type="ECO:0000313" key="8">
    <source>
        <dbReference type="Proteomes" id="UP001162156"/>
    </source>
</evidence>
<evidence type="ECO:0000256" key="1">
    <source>
        <dbReference type="ARBA" id="ARBA00004123"/>
    </source>
</evidence>
<dbReference type="SMART" id="SM00717">
    <property type="entry name" value="SANT"/>
    <property type="match status" value="4"/>
</dbReference>
<dbReference type="InterPro" id="IPR044822">
    <property type="entry name" value="Myb_DNA-bind_4"/>
</dbReference>
<evidence type="ECO:0000256" key="4">
    <source>
        <dbReference type="ARBA" id="ARBA00023163"/>
    </source>
</evidence>
<feature type="domain" description="Myb-like" evidence="6">
    <location>
        <begin position="486"/>
        <end position="542"/>
    </location>
</feature>
<dbReference type="Pfam" id="PF13837">
    <property type="entry name" value="Myb_DNA-bind_4"/>
    <property type="match status" value="4"/>
</dbReference>
<feature type="domain" description="Myb-like" evidence="6">
    <location>
        <begin position="68"/>
        <end position="132"/>
    </location>
</feature>
<dbReference type="AlphaFoldDB" id="A0AAV8X2C9"/>
<dbReference type="GO" id="GO:0003677">
    <property type="term" value="F:DNA binding"/>
    <property type="evidence" value="ECO:0007669"/>
    <property type="project" value="UniProtKB-KW"/>
</dbReference>
<keyword evidence="8" id="KW-1185">Reference proteome</keyword>
<keyword evidence="5" id="KW-0539">Nucleus</keyword>
<feature type="domain" description="Myb-like" evidence="6">
    <location>
        <begin position="192"/>
        <end position="256"/>
    </location>
</feature>
<proteinExistence type="predicted"/>
<keyword evidence="3" id="KW-0238">DNA-binding</keyword>
<keyword evidence="2" id="KW-0805">Transcription regulation</keyword>
<dbReference type="PANTHER" id="PTHR21654:SF84">
    <property type="entry name" value="SI:DKEY-66I24.7"/>
    <property type="match status" value="1"/>
</dbReference>
<dbReference type="EMBL" id="JANEYF010003954">
    <property type="protein sequence ID" value="KAJ8932894.1"/>
    <property type="molecule type" value="Genomic_DNA"/>
</dbReference>
<evidence type="ECO:0000256" key="3">
    <source>
        <dbReference type="ARBA" id="ARBA00023125"/>
    </source>
</evidence>
<feature type="domain" description="Myb-like" evidence="6">
    <location>
        <begin position="329"/>
        <end position="386"/>
    </location>
</feature>
<protein>
    <recommendedName>
        <fullName evidence="6">Myb-like domain-containing protein</fullName>
    </recommendedName>
</protein>
<comment type="caution">
    <text evidence="7">The sequence shown here is derived from an EMBL/GenBank/DDBJ whole genome shotgun (WGS) entry which is preliminary data.</text>
</comment>
<reference evidence="7" key="1">
    <citation type="journal article" date="2023" name="Insect Mol. Biol.">
        <title>Genome sequencing provides insights into the evolution of gene families encoding plant cell wall-degrading enzymes in longhorned beetles.</title>
        <authorList>
            <person name="Shin N.R."/>
            <person name="Okamura Y."/>
            <person name="Kirsch R."/>
            <person name="Pauchet Y."/>
        </authorList>
    </citation>
    <scope>NUCLEOTIDE SEQUENCE</scope>
    <source>
        <strain evidence="7">RBIC_L_NR</strain>
    </source>
</reference>
<evidence type="ECO:0000259" key="6">
    <source>
        <dbReference type="PROSITE" id="PS50090"/>
    </source>
</evidence>
<sequence>MEPLEIFDSINNKHINIYVTSEVAEKCRTDNAFAQDLFNKLQDQNIEDGSAVEIETIKTEAVDDLIYEEKIDKETWSRRDTLKLIKVYQRNKGKFEEYKQRKVVWTMIANELAQLNVYKSADKCAEKWKNLLRTYKNANEKPSVPTRFQYYQEMRDIFSNTQVTVSDSDLDDMEIEYKSTVPVNPLSIDSKEEPIEKESWSRYETLKLLKAYQKHRDVKKNFVKEKQFWAVISGELAKDNIQKPLDKCATKWKNLFRSYKKNVEKPSLPSRFQYFQEVSDVINNVELFVPDNLMDVSDDVDFDKVLDPDQFKCFLDETDCENNPRDICSWTGDETLKLIMAYKKHKHRFKTCPTKKYVWTIIAAELTQQGILRDSGKCENKWKSLMRSYRKSIKTGETPRFYFFDKMSEVLNDEGNSVTSDEVITTQKDISLVYDNMDSLNNADSLDNTDILENEDKGDTENIKYEEIIIETEPVKQDETDDNRYWSFNESSALLKAYASHRNKFKEVKRKMQIWEEISQELESLNIYKSPESCENKWKGMFNVYKTHKLNKTGPGKFSFYKEIDDMLKEKTIVDDVDDNVVHNKKCKCMEKRMLEKQKKTY</sequence>
<dbReference type="GO" id="GO:0005634">
    <property type="term" value="C:nucleus"/>
    <property type="evidence" value="ECO:0007669"/>
    <property type="project" value="UniProtKB-SubCell"/>
</dbReference>
<dbReference type="PROSITE" id="PS50090">
    <property type="entry name" value="MYB_LIKE"/>
    <property type="match status" value="4"/>
</dbReference>
<dbReference type="Gene3D" id="1.10.10.60">
    <property type="entry name" value="Homeodomain-like"/>
    <property type="match status" value="4"/>
</dbReference>
<dbReference type="Proteomes" id="UP001162156">
    <property type="component" value="Unassembled WGS sequence"/>
</dbReference>
<comment type="subcellular location">
    <subcellularLocation>
        <location evidence="1">Nucleus</location>
    </subcellularLocation>
</comment>
<keyword evidence="4" id="KW-0804">Transcription</keyword>
<dbReference type="GO" id="GO:0010468">
    <property type="term" value="P:regulation of gene expression"/>
    <property type="evidence" value="ECO:0007669"/>
    <property type="project" value="UniProtKB-ARBA"/>
</dbReference>
<dbReference type="PANTHER" id="PTHR21654">
    <property type="entry name" value="FI21293P1"/>
    <property type="match status" value="1"/>
</dbReference>
<organism evidence="7 8">
    <name type="scientific">Rhamnusium bicolor</name>
    <dbReference type="NCBI Taxonomy" id="1586634"/>
    <lineage>
        <taxon>Eukaryota</taxon>
        <taxon>Metazoa</taxon>
        <taxon>Ecdysozoa</taxon>
        <taxon>Arthropoda</taxon>
        <taxon>Hexapoda</taxon>
        <taxon>Insecta</taxon>
        <taxon>Pterygota</taxon>
        <taxon>Neoptera</taxon>
        <taxon>Endopterygota</taxon>
        <taxon>Coleoptera</taxon>
        <taxon>Polyphaga</taxon>
        <taxon>Cucujiformia</taxon>
        <taxon>Chrysomeloidea</taxon>
        <taxon>Cerambycidae</taxon>
        <taxon>Lepturinae</taxon>
        <taxon>Rhagiini</taxon>
        <taxon>Rhamnusium</taxon>
    </lineage>
</organism>
<gene>
    <name evidence="7" type="ORF">NQ314_014375</name>
</gene>
<accession>A0AAV8X2C9</accession>
<evidence type="ECO:0000256" key="5">
    <source>
        <dbReference type="ARBA" id="ARBA00023242"/>
    </source>
</evidence>
<evidence type="ECO:0000313" key="7">
    <source>
        <dbReference type="EMBL" id="KAJ8932894.1"/>
    </source>
</evidence>
<evidence type="ECO:0000256" key="2">
    <source>
        <dbReference type="ARBA" id="ARBA00023015"/>
    </source>
</evidence>
<name>A0AAV8X2C9_9CUCU</name>